<feature type="region of interest" description="Disordered" evidence="1">
    <location>
        <begin position="1"/>
        <end position="50"/>
    </location>
</feature>
<dbReference type="eggNOG" id="KOG3676">
    <property type="taxonomic scope" value="Eukaryota"/>
</dbReference>
<dbReference type="STRING" id="1561998.A0A1I7SXW0"/>
<organism evidence="2 3">
    <name type="scientific">Caenorhabditis tropicalis</name>
    <dbReference type="NCBI Taxonomy" id="1561998"/>
    <lineage>
        <taxon>Eukaryota</taxon>
        <taxon>Metazoa</taxon>
        <taxon>Ecdysozoa</taxon>
        <taxon>Nematoda</taxon>
        <taxon>Chromadorea</taxon>
        <taxon>Rhabditida</taxon>
        <taxon>Rhabditina</taxon>
        <taxon>Rhabditomorpha</taxon>
        <taxon>Rhabditoidea</taxon>
        <taxon>Rhabditidae</taxon>
        <taxon>Peloderinae</taxon>
        <taxon>Caenorhabditis</taxon>
    </lineage>
</organism>
<protein>
    <submittedName>
        <fullName evidence="3">Uncharacterized protein</fullName>
    </submittedName>
</protein>
<evidence type="ECO:0000256" key="1">
    <source>
        <dbReference type="SAM" id="MobiDB-lite"/>
    </source>
</evidence>
<proteinExistence type="predicted"/>
<evidence type="ECO:0000313" key="2">
    <source>
        <dbReference type="Proteomes" id="UP000095282"/>
    </source>
</evidence>
<dbReference type="AlphaFoldDB" id="A0A1I7SXW0"/>
<sequence length="50" mass="5492">MDWQPSITPVEERSESKSPGRSEASSPIVVIPAVQKTTPKPDSPIKLQDF</sequence>
<name>A0A1I7SXW0_9PELO</name>
<feature type="compositionally biased region" description="Basic and acidic residues" evidence="1">
    <location>
        <begin position="10"/>
        <end position="20"/>
    </location>
</feature>
<accession>A0A1I7SXW0</accession>
<dbReference type="Proteomes" id="UP000095282">
    <property type="component" value="Unplaced"/>
</dbReference>
<reference evidence="3" key="1">
    <citation type="submission" date="2016-11" db="UniProtKB">
        <authorList>
            <consortium name="WormBaseParasite"/>
        </authorList>
    </citation>
    <scope>IDENTIFICATION</scope>
</reference>
<dbReference type="WBParaSite" id="Csp11.Scaffold189.g665.t1">
    <property type="protein sequence ID" value="Csp11.Scaffold189.g665.t1"/>
    <property type="gene ID" value="Csp11.Scaffold189.g665"/>
</dbReference>
<keyword evidence="2" id="KW-1185">Reference proteome</keyword>
<evidence type="ECO:0000313" key="3">
    <source>
        <dbReference type="WBParaSite" id="Csp11.Scaffold189.g665.t1"/>
    </source>
</evidence>